<evidence type="ECO:0000256" key="9">
    <source>
        <dbReference type="ARBA" id="ARBA00023004"/>
    </source>
</evidence>
<dbReference type="GO" id="GO:0005506">
    <property type="term" value="F:iron ion binding"/>
    <property type="evidence" value="ECO:0007669"/>
    <property type="project" value="InterPro"/>
</dbReference>
<evidence type="ECO:0000256" key="13">
    <source>
        <dbReference type="SAM" id="Phobius"/>
    </source>
</evidence>
<reference evidence="14 15" key="1">
    <citation type="journal article" date="2018" name="Proc. Natl. Acad. Sci. U.S.A.">
        <title>Draft genome sequence of Camellia sinensis var. sinensis provides insights into the evolution of the tea genome and tea quality.</title>
        <authorList>
            <person name="Wei C."/>
            <person name="Yang H."/>
            <person name="Wang S."/>
            <person name="Zhao J."/>
            <person name="Liu C."/>
            <person name="Gao L."/>
            <person name="Xia E."/>
            <person name="Lu Y."/>
            <person name="Tai Y."/>
            <person name="She G."/>
            <person name="Sun J."/>
            <person name="Cao H."/>
            <person name="Tong W."/>
            <person name="Gao Q."/>
            <person name="Li Y."/>
            <person name="Deng W."/>
            <person name="Jiang X."/>
            <person name="Wang W."/>
            <person name="Chen Q."/>
            <person name="Zhang S."/>
            <person name="Li H."/>
            <person name="Wu J."/>
            <person name="Wang P."/>
            <person name="Li P."/>
            <person name="Shi C."/>
            <person name="Zheng F."/>
            <person name="Jian J."/>
            <person name="Huang B."/>
            <person name="Shan D."/>
            <person name="Shi M."/>
            <person name="Fang C."/>
            <person name="Yue Y."/>
            <person name="Li F."/>
            <person name="Li D."/>
            <person name="Wei S."/>
            <person name="Han B."/>
            <person name="Jiang C."/>
            <person name="Yin Y."/>
            <person name="Xia T."/>
            <person name="Zhang Z."/>
            <person name="Bennetzen J.L."/>
            <person name="Zhao S."/>
            <person name="Wan X."/>
        </authorList>
    </citation>
    <scope>NUCLEOTIDE SEQUENCE [LARGE SCALE GENOMIC DNA]</scope>
    <source>
        <strain evidence="15">cv. Shuchazao</strain>
        <tissue evidence="14">Leaf</tissue>
    </source>
</reference>
<dbReference type="InterPro" id="IPR001128">
    <property type="entry name" value="Cyt_P450"/>
</dbReference>
<evidence type="ECO:0000256" key="2">
    <source>
        <dbReference type="ARBA" id="ARBA00004167"/>
    </source>
</evidence>
<comment type="caution">
    <text evidence="14">The sequence shown here is derived from an EMBL/GenBank/DDBJ whole genome shotgun (WGS) entry which is preliminary data.</text>
</comment>
<dbReference type="InterPro" id="IPR036396">
    <property type="entry name" value="Cyt_P450_sf"/>
</dbReference>
<dbReference type="GO" id="GO:0020037">
    <property type="term" value="F:heme binding"/>
    <property type="evidence" value="ECO:0007669"/>
    <property type="project" value="InterPro"/>
</dbReference>
<sequence>MTSHFQADQACSDNGLDVAFSPYNDLWREMRKIFVHLFSSKRVQSFRLIREDKVSRMVKKISQLADSSKVVNLSEVVMSLTITLICRVPFEKRYEESEGFERITGMCARLEKNFKELDLFYQDLIDDHLNPKRTEFMQEDILDILLQLRNDQFPPIDLTLDHIKAVLMNIFASGADTGVAAVVWVMIALMKNPKVMKKVNENDKGSKETIPTHSTFATTSN</sequence>
<feature type="transmembrane region" description="Helical" evidence="13">
    <location>
        <begin position="166"/>
        <end position="189"/>
    </location>
</feature>
<evidence type="ECO:0000256" key="12">
    <source>
        <dbReference type="SAM" id="MobiDB-lite"/>
    </source>
</evidence>
<feature type="region of interest" description="Disordered" evidence="12">
    <location>
        <begin position="200"/>
        <end position="221"/>
    </location>
</feature>
<evidence type="ECO:0000256" key="5">
    <source>
        <dbReference type="ARBA" id="ARBA00022692"/>
    </source>
</evidence>
<evidence type="ECO:0008006" key="16">
    <source>
        <dbReference type="Google" id="ProtNLM"/>
    </source>
</evidence>
<dbReference type="PANTHER" id="PTHR47955:SF22">
    <property type="entry name" value="CYTOCHROME P450 83B1-LIKE"/>
    <property type="match status" value="1"/>
</dbReference>
<dbReference type="GO" id="GO:0004497">
    <property type="term" value="F:monooxygenase activity"/>
    <property type="evidence" value="ECO:0007669"/>
    <property type="project" value="UniProtKB-KW"/>
</dbReference>
<evidence type="ECO:0000256" key="3">
    <source>
        <dbReference type="ARBA" id="ARBA00010617"/>
    </source>
</evidence>
<keyword evidence="7 13" id="KW-1133">Transmembrane helix</keyword>
<dbReference type="Proteomes" id="UP000306102">
    <property type="component" value="Unassembled WGS sequence"/>
</dbReference>
<gene>
    <name evidence="14" type="ORF">TEA_022393</name>
</gene>
<keyword evidence="5 13" id="KW-0812">Transmembrane</keyword>
<evidence type="ECO:0000256" key="7">
    <source>
        <dbReference type="ARBA" id="ARBA00022989"/>
    </source>
</evidence>
<keyword evidence="6" id="KW-0479">Metal-binding</keyword>
<organism evidence="14 15">
    <name type="scientific">Camellia sinensis var. sinensis</name>
    <name type="common">China tea</name>
    <dbReference type="NCBI Taxonomy" id="542762"/>
    <lineage>
        <taxon>Eukaryota</taxon>
        <taxon>Viridiplantae</taxon>
        <taxon>Streptophyta</taxon>
        <taxon>Embryophyta</taxon>
        <taxon>Tracheophyta</taxon>
        <taxon>Spermatophyta</taxon>
        <taxon>Magnoliopsida</taxon>
        <taxon>eudicotyledons</taxon>
        <taxon>Gunneridae</taxon>
        <taxon>Pentapetalae</taxon>
        <taxon>asterids</taxon>
        <taxon>Ericales</taxon>
        <taxon>Theaceae</taxon>
        <taxon>Camellia</taxon>
    </lineage>
</organism>
<dbReference type="Gene3D" id="1.10.630.10">
    <property type="entry name" value="Cytochrome P450"/>
    <property type="match status" value="1"/>
</dbReference>
<dbReference type="Pfam" id="PF00067">
    <property type="entry name" value="p450"/>
    <property type="match status" value="1"/>
</dbReference>
<accession>A0A4S4D9U8</accession>
<dbReference type="EMBL" id="SDRB02012242">
    <property type="protein sequence ID" value="THF98275.1"/>
    <property type="molecule type" value="Genomic_DNA"/>
</dbReference>
<evidence type="ECO:0000313" key="14">
    <source>
        <dbReference type="EMBL" id="THF98275.1"/>
    </source>
</evidence>
<dbReference type="PANTHER" id="PTHR47955">
    <property type="entry name" value="CYTOCHROME P450 FAMILY 71 PROTEIN"/>
    <property type="match status" value="1"/>
</dbReference>
<evidence type="ECO:0000256" key="1">
    <source>
        <dbReference type="ARBA" id="ARBA00001971"/>
    </source>
</evidence>
<protein>
    <recommendedName>
        <fullName evidence="16">Cytochrome P450</fullName>
    </recommendedName>
</protein>
<keyword evidence="9" id="KW-0408">Iron</keyword>
<name>A0A4S4D9U8_CAMSN</name>
<evidence type="ECO:0000256" key="6">
    <source>
        <dbReference type="ARBA" id="ARBA00022723"/>
    </source>
</evidence>
<evidence type="ECO:0000256" key="10">
    <source>
        <dbReference type="ARBA" id="ARBA00023033"/>
    </source>
</evidence>
<feature type="compositionally biased region" description="Polar residues" evidence="12">
    <location>
        <begin position="209"/>
        <end position="221"/>
    </location>
</feature>
<evidence type="ECO:0000256" key="8">
    <source>
        <dbReference type="ARBA" id="ARBA00023002"/>
    </source>
</evidence>
<dbReference type="GO" id="GO:0016705">
    <property type="term" value="F:oxidoreductase activity, acting on paired donors, with incorporation or reduction of molecular oxygen"/>
    <property type="evidence" value="ECO:0007669"/>
    <property type="project" value="InterPro"/>
</dbReference>
<dbReference type="GO" id="GO:0016020">
    <property type="term" value="C:membrane"/>
    <property type="evidence" value="ECO:0007669"/>
    <property type="project" value="UniProtKB-SubCell"/>
</dbReference>
<evidence type="ECO:0000256" key="4">
    <source>
        <dbReference type="ARBA" id="ARBA00022617"/>
    </source>
</evidence>
<comment type="similarity">
    <text evidence="3">Belongs to the cytochrome P450 family.</text>
</comment>
<dbReference type="AlphaFoldDB" id="A0A4S4D9U8"/>
<keyword evidence="15" id="KW-1185">Reference proteome</keyword>
<comment type="cofactor">
    <cofactor evidence="1">
        <name>heme</name>
        <dbReference type="ChEBI" id="CHEBI:30413"/>
    </cofactor>
</comment>
<keyword evidence="11 13" id="KW-0472">Membrane</keyword>
<evidence type="ECO:0000313" key="15">
    <source>
        <dbReference type="Proteomes" id="UP000306102"/>
    </source>
</evidence>
<evidence type="ECO:0000256" key="11">
    <source>
        <dbReference type="ARBA" id="ARBA00023136"/>
    </source>
</evidence>
<dbReference type="SUPFAM" id="SSF48264">
    <property type="entry name" value="Cytochrome P450"/>
    <property type="match status" value="1"/>
</dbReference>
<keyword evidence="8" id="KW-0560">Oxidoreductase</keyword>
<keyword evidence="10" id="KW-0503">Monooxygenase</keyword>
<dbReference type="STRING" id="542762.A0A4S4D9U8"/>
<keyword evidence="4" id="KW-0349">Heme</keyword>
<proteinExistence type="inferred from homology"/>
<comment type="subcellular location">
    <subcellularLocation>
        <location evidence="2">Membrane</location>
        <topology evidence="2">Single-pass membrane protein</topology>
    </subcellularLocation>
</comment>